<accession>H0HX17</accession>
<name>H0HX17_9HYPH</name>
<proteinExistence type="predicted"/>
<reference evidence="1 2" key="1">
    <citation type="journal article" date="2012" name="J. Bacteriol.">
        <title>Draft Genome Sequence of Mesorhizobium alhagi CCNWXJ12-2T, a Novel Salt-Resistant Species Isolated from the Desert of Northwestern China.</title>
        <authorList>
            <person name="Zhou M."/>
            <person name="Chen W."/>
            <person name="Chen H."/>
            <person name="Wei G."/>
        </authorList>
    </citation>
    <scope>NUCLEOTIDE SEQUENCE [LARGE SCALE GENOMIC DNA]</scope>
    <source>
        <strain evidence="1 2">CCNWXJ12-2</strain>
    </source>
</reference>
<keyword evidence="2" id="KW-1185">Reference proteome</keyword>
<evidence type="ECO:0000313" key="2">
    <source>
        <dbReference type="Proteomes" id="UP000003250"/>
    </source>
</evidence>
<dbReference type="Proteomes" id="UP000003250">
    <property type="component" value="Unassembled WGS sequence"/>
</dbReference>
<dbReference type="AlphaFoldDB" id="H0HX17"/>
<evidence type="ECO:0000313" key="1">
    <source>
        <dbReference type="EMBL" id="EHK54737.1"/>
    </source>
</evidence>
<sequence length="140" mass="14913">MSVSGANLRTLVAPQPSTVSNLNDVLIALHAALVLEHGLAGFDQRLRASGIVAIAIIDVAERCQRQLVLCAELSSGQTTVMLRLDLELQVLAQVPVESVEGPVCLPLRGMSLEVALSEEPRSGVKRKLTARKKPLGASRL</sequence>
<dbReference type="EMBL" id="AHAM01000201">
    <property type="protein sequence ID" value="EHK54737.1"/>
    <property type="molecule type" value="Genomic_DNA"/>
</dbReference>
<gene>
    <name evidence="1" type="ORF">MAXJ12_23672</name>
</gene>
<organism evidence="1 2">
    <name type="scientific">Mesorhizobium alhagi CCNWXJ12-2</name>
    <dbReference type="NCBI Taxonomy" id="1107882"/>
    <lineage>
        <taxon>Bacteria</taxon>
        <taxon>Pseudomonadati</taxon>
        <taxon>Pseudomonadota</taxon>
        <taxon>Alphaproteobacteria</taxon>
        <taxon>Hyphomicrobiales</taxon>
        <taxon>Phyllobacteriaceae</taxon>
        <taxon>Allomesorhizobium</taxon>
    </lineage>
</organism>
<protein>
    <submittedName>
        <fullName evidence="1">Uncharacterized protein</fullName>
    </submittedName>
</protein>